<gene>
    <name evidence="1" type="ORF">FB45DRAFT_378747</name>
</gene>
<dbReference type="EMBL" id="JARKIF010000043">
    <property type="protein sequence ID" value="KAJ7608688.1"/>
    <property type="molecule type" value="Genomic_DNA"/>
</dbReference>
<proteinExistence type="predicted"/>
<dbReference type="AlphaFoldDB" id="A0AAD7FB99"/>
<comment type="caution">
    <text evidence="1">The sequence shown here is derived from an EMBL/GenBank/DDBJ whole genome shotgun (WGS) entry which is preliminary data.</text>
</comment>
<protein>
    <submittedName>
        <fullName evidence="1">Uncharacterized protein</fullName>
    </submittedName>
</protein>
<sequence length="203" mass="22664">MDKSDLLQYLGDTQPFRKPPNMVVIQQDAYILEQVHNRAQGSHFVVTAPPLEESAWSTVSFTMGRTRNPIESRGRVVAAAGFTVAFETVTGGLHAAPESGLCKALQDAILSESVVRKITLKTRHAGRQFEMPRRHCKALTPFYQLVGSAGWVNDWVVGDPLSFDKVMIEWLVETLTPLIETGLEAYNFYNETQGAPKIRNFLL</sequence>
<dbReference type="Proteomes" id="UP001221142">
    <property type="component" value="Unassembled WGS sequence"/>
</dbReference>
<reference evidence="1" key="1">
    <citation type="submission" date="2023-03" db="EMBL/GenBank/DDBJ databases">
        <title>Massive genome expansion in bonnet fungi (Mycena s.s.) driven by repeated elements and novel gene families across ecological guilds.</title>
        <authorList>
            <consortium name="Lawrence Berkeley National Laboratory"/>
            <person name="Harder C.B."/>
            <person name="Miyauchi S."/>
            <person name="Viragh M."/>
            <person name="Kuo A."/>
            <person name="Thoen E."/>
            <person name="Andreopoulos B."/>
            <person name="Lu D."/>
            <person name="Skrede I."/>
            <person name="Drula E."/>
            <person name="Henrissat B."/>
            <person name="Morin E."/>
            <person name="Kohler A."/>
            <person name="Barry K."/>
            <person name="LaButti K."/>
            <person name="Morin E."/>
            <person name="Salamov A."/>
            <person name="Lipzen A."/>
            <person name="Mereny Z."/>
            <person name="Hegedus B."/>
            <person name="Baldrian P."/>
            <person name="Stursova M."/>
            <person name="Weitz H."/>
            <person name="Taylor A."/>
            <person name="Grigoriev I.V."/>
            <person name="Nagy L.G."/>
            <person name="Martin F."/>
            <person name="Kauserud H."/>
        </authorList>
    </citation>
    <scope>NUCLEOTIDE SEQUENCE</scope>
    <source>
        <strain evidence="1">9284</strain>
    </source>
</reference>
<organism evidence="1 2">
    <name type="scientific">Roridomyces roridus</name>
    <dbReference type="NCBI Taxonomy" id="1738132"/>
    <lineage>
        <taxon>Eukaryota</taxon>
        <taxon>Fungi</taxon>
        <taxon>Dikarya</taxon>
        <taxon>Basidiomycota</taxon>
        <taxon>Agaricomycotina</taxon>
        <taxon>Agaricomycetes</taxon>
        <taxon>Agaricomycetidae</taxon>
        <taxon>Agaricales</taxon>
        <taxon>Marasmiineae</taxon>
        <taxon>Mycenaceae</taxon>
        <taxon>Roridomyces</taxon>
    </lineage>
</organism>
<accession>A0AAD7FB99</accession>
<evidence type="ECO:0000313" key="1">
    <source>
        <dbReference type="EMBL" id="KAJ7608688.1"/>
    </source>
</evidence>
<keyword evidence="2" id="KW-1185">Reference proteome</keyword>
<name>A0AAD7FB99_9AGAR</name>
<evidence type="ECO:0000313" key="2">
    <source>
        <dbReference type="Proteomes" id="UP001221142"/>
    </source>
</evidence>